<feature type="domain" description="Polymerase/histidinol phosphatase N-terminal" evidence="8">
    <location>
        <begin position="2"/>
        <end position="78"/>
    </location>
</feature>
<dbReference type="PANTHER" id="PTHR21039">
    <property type="entry name" value="HISTIDINOL PHOSPHATASE-RELATED"/>
    <property type="match status" value="1"/>
</dbReference>
<keyword evidence="5" id="KW-0378">Hydrolase</keyword>
<dbReference type="InterPro" id="IPR004013">
    <property type="entry name" value="PHP_dom"/>
</dbReference>
<evidence type="ECO:0000256" key="2">
    <source>
        <dbReference type="ARBA" id="ARBA00009152"/>
    </source>
</evidence>
<name>A0A1N7CK97_9EURY</name>
<dbReference type="Proteomes" id="UP000186914">
    <property type="component" value="Unassembled WGS sequence"/>
</dbReference>
<dbReference type="GO" id="GO:0005737">
    <property type="term" value="C:cytoplasm"/>
    <property type="evidence" value="ECO:0007669"/>
    <property type="project" value="TreeGrafter"/>
</dbReference>
<dbReference type="EMBL" id="FTNO01000003">
    <property type="protein sequence ID" value="SIR64000.1"/>
    <property type="molecule type" value="Genomic_DNA"/>
</dbReference>
<dbReference type="InterPro" id="IPR003141">
    <property type="entry name" value="Pol/His_phosphatase_N"/>
</dbReference>
<dbReference type="GO" id="GO:0000105">
    <property type="term" value="P:L-histidine biosynthetic process"/>
    <property type="evidence" value="ECO:0007669"/>
    <property type="project" value="UniProtKB-UniPathway"/>
</dbReference>
<dbReference type="Pfam" id="PF02811">
    <property type="entry name" value="PHP"/>
    <property type="match status" value="1"/>
</dbReference>
<evidence type="ECO:0000256" key="7">
    <source>
        <dbReference type="ARBA" id="ARBA00049158"/>
    </source>
</evidence>
<keyword evidence="4" id="KW-0028">Amino-acid biosynthesis</keyword>
<dbReference type="PANTHER" id="PTHR21039:SF0">
    <property type="entry name" value="HISTIDINOL-PHOSPHATASE"/>
    <property type="match status" value="1"/>
</dbReference>
<dbReference type="Gene3D" id="3.20.20.140">
    <property type="entry name" value="Metal-dependent hydrolases"/>
    <property type="match status" value="1"/>
</dbReference>
<accession>A0A1N7CK97</accession>
<keyword evidence="10" id="KW-1185">Reference proteome</keyword>
<comment type="catalytic activity">
    <reaction evidence="7">
        <text>L-histidinol phosphate + H2O = L-histidinol + phosphate</text>
        <dbReference type="Rhea" id="RHEA:14465"/>
        <dbReference type="ChEBI" id="CHEBI:15377"/>
        <dbReference type="ChEBI" id="CHEBI:43474"/>
        <dbReference type="ChEBI" id="CHEBI:57699"/>
        <dbReference type="ChEBI" id="CHEBI:57980"/>
        <dbReference type="EC" id="3.1.3.15"/>
    </reaction>
</comment>
<evidence type="ECO:0000256" key="5">
    <source>
        <dbReference type="ARBA" id="ARBA00022801"/>
    </source>
</evidence>
<dbReference type="EC" id="3.1.3.15" evidence="3"/>
<dbReference type="SMART" id="SM00481">
    <property type="entry name" value="POLIIIAc"/>
    <property type="match status" value="1"/>
</dbReference>
<dbReference type="InterPro" id="IPR010140">
    <property type="entry name" value="Histidinol_P_phosphatase_HisJ"/>
</dbReference>
<protein>
    <recommendedName>
        <fullName evidence="3">histidinol-phosphatase</fullName>
        <ecNumber evidence="3">3.1.3.15</ecNumber>
    </recommendedName>
</protein>
<sequence>MHDLHSHSNYSDGQFLSRMVRAAERAGLDGIGFTDHCNVSSLTSAKDARAMFGFNLDQTYERRRHAINHLRAESEIEIYDAVEMDYDTRDEAGIRAFLSEADFDYTIGSVHYVMETNVQVASAFEDNSLDERKNIVDRYFDQLVALIDSELFDIAAHVDLLERTPPLRGLATETHYRRVANAFANSRTVPEINVGRTLSDEIIHPRSTFFEILREYNVPFTIGSDSHRPNDVTARADVLKDVLSEYDIDPVLPCNQEK</sequence>
<proteinExistence type="inferred from homology"/>
<gene>
    <name evidence="9" type="ORF">SAMN05421858_3065</name>
</gene>
<comment type="pathway">
    <text evidence="1">Amino-acid biosynthesis; L-histidine biosynthesis; L-histidine from 5-phospho-alpha-D-ribose 1-diphosphate: step 8/9.</text>
</comment>
<dbReference type="GO" id="GO:0004401">
    <property type="term" value="F:histidinol-phosphatase activity"/>
    <property type="evidence" value="ECO:0007669"/>
    <property type="project" value="UniProtKB-EC"/>
</dbReference>
<evidence type="ECO:0000256" key="1">
    <source>
        <dbReference type="ARBA" id="ARBA00004970"/>
    </source>
</evidence>
<dbReference type="OrthoDB" id="9968at2157"/>
<organism evidence="9 10">
    <name type="scientific">Haladaptatus litoreus</name>
    <dbReference type="NCBI Taxonomy" id="553468"/>
    <lineage>
        <taxon>Archaea</taxon>
        <taxon>Methanobacteriati</taxon>
        <taxon>Methanobacteriota</taxon>
        <taxon>Stenosarchaea group</taxon>
        <taxon>Halobacteria</taxon>
        <taxon>Halobacteriales</taxon>
        <taxon>Haladaptataceae</taxon>
        <taxon>Haladaptatus</taxon>
    </lineage>
</organism>
<evidence type="ECO:0000259" key="8">
    <source>
        <dbReference type="SMART" id="SM00481"/>
    </source>
</evidence>
<keyword evidence="6" id="KW-0368">Histidine biosynthesis</keyword>
<evidence type="ECO:0000313" key="9">
    <source>
        <dbReference type="EMBL" id="SIR64000.1"/>
    </source>
</evidence>
<evidence type="ECO:0000256" key="3">
    <source>
        <dbReference type="ARBA" id="ARBA00013085"/>
    </source>
</evidence>
<dbReference type="SUPFAM" id="SSF89550">
    <property type="entry name" value="PHP domain-like"/>
    <property type="match status" value="1"/>
</dbReference>
<reference evidence="10" key="1">
    <citation type="submission" date="2017-01" db="EMBL/GenBank/DDBJ databases">
        <authorList>
            <person name="Varghese N."/>
            <person name="Submissions S."/>
        </authorList>
    </citation>
    <scope>NUCLEOTIDE SEQUENCE [LARGE SCALE GENOMIC DNA]</scope>
    <source>
        <strain evidence="10">CGMCC 1.7737</strain>
    </source>
</reference>
<dbReference type="RefSeq" id="WP_076431034.1">
    <property type="nucleotide sequence ID" value="NZ_FTNO01000003.1"/>
</dbReference>
<evidence type="ECO:0000256" key="6">
    <source>
        <dbReference type="ARBA" id="ARBA00023102"/>
    </source>
</evidence>
<dbReference type="AlphaFoldDB" id="A0A1N7CK97"/>
<dbReference type="UniPathway" id="UPA00031">
    <property type="reaction ID" value="UER00013"/>
</dbReference>
<dbReference type="InterPro" id="IPR016195">
    <property type="entry name" value="Pol/histidinol_Pase-like"/>
</dbReference>
<evidence type="ECO:0000313" key="10">
    <source>
        <dbReference type="Proteomes" id="UP000186914"/>
    </source>
</evidence>
<evidence type="ECO:0000256" key="4">
    <source>
        <dbReference type="ARBA" id="ARBA00022605"/>
    </source>
</evidence>
<comment type="similarity">
    <text evidence="2">Belongs to the PHP hydrolase family. HisK subfamily.</text>
</comment>